<sequence length="654" mass="73328">MELPVFNHEGLPTTADQAGRSEHGPALEDDHTNMSQYNFALNMRMTDGSLGLDVTGNFDALGTFEYSTSGAPTDTNQYNLASQLGLGGAADTIDQLSQAGQNFIPGTWLPISQTLPVGTYFNEQQIVGFDGSFSNTNLTVPVSDGNTAYLVGSTSDQSADSCWAIASEPQFPDPTLELIEPHSNMGGFHFNDPNIDHANSGASFQMLPYSSASHTNSPPLQLPTAVPNSHGSHRLVLTRRKVKKKKRQSTAPVSRILPCTTCWGLEKKCEGPTYCSRCTTKGIPAGLCIRVRLKEVLTFDKYLRDEYKSKVVYIPCNKSKEFSTVTLRHDPNGYPVEVKCYQFVPDLKIPHQTRTFWQGPNGYEEIETTTWSLTKDSLDLDLEPYVVKNIPVFVQRACNGPMETAVIFQQAWKLIDRPIIFLGFKIHVALKMLMKGWSISGNEHLGMPTLHAEGAPCDGEIPVPAVIERQLDHMFEVLLAEWESDFCKKWESLAKNKRNSWRTELFLATFLISHVMERDALRLKIRFGSREAMNGWKHPSTPTSLVQKTIYFCNTLLAHFRALQSKDPLRSDCLEEDLWQYAGNDPIAFTVMRTLQKHKNDYLDSKSLINQKFCDRYKPGDNGSCDFTWSRALFGSTTLIRMEDYLGKGVPGWT</sequence>
<dbReference type="OrthoDB" id="5362630at2759"/>
<evidence type="ECO:0000313" key="3">
    <source>
        <dbReference type="Proteomes" id="UP000664132"/>
    </source>
</evidence>
<reference evidence="2" key="1">
    <citation type="submission" date="2021-02" db="EMBL/GenBank/DDBJ databases">
        <title>Genome sequence Cadophora malorum strain M34.</title>
        <authorList>
            <person name="Stefanovic E."/>
            <person name="Vu D."/>
            <person name="Scully C."/>
            <person name="Dijksterhuis J."/>
            <person name="Roader J."/>
            <person name="Houbraken J."/>
        </authorList>
    </citation>
    <scope>NUCLEOTIDE SEQUENCE</scope>
    <source>
        <strain evidence="2">M34</strain>
    </source>
</reference>
<comment type="caution">
    <text evidence="2">The sequence shown here is derived from an EMBL/GenBank/DDBJ whole genome shotgun (WGS) entry which is preliminary data.</text>
</comment>
<accession>A0A8H7T539</accession>
<dbReference type="InterPro" id="IPR052973">
    <property type="entry name" value="Fungal_sec-metab_reg_TF"/>
</dbReference>
<feature type="compositionally biased region" description="Basic and acidic residues" evidence="1">
    <location>
        <begin position="19"/>
        <end position="31"/>
    </location>
</feature>
<dbReference type="Proteomes" id="UP000664132">
    <property type="component" value="Unassembled WGS sequence"/>
</dbReference>
<evidence type="ECO:0000313" key="2">
    <source>
        <dbReference type="EMBL" id="KAG4412401.1"/>
    </source>
</evidence>
<dbReference type="PANTHER" id="PTHR35392">
    <property type="entry name" value="ZN(II)2CYS6 TRANSCRIPTION FACTOR (EUROFUNG)-RELATED-RELATED"/>
    <property type="match status" value="1"/>
</dbReference>
<dbReference type="EMBL" id="JAFJYH010000381">
    <property type="protein sequence ID" value="KAG4412401.1"/>
    <property type="molecule type" value="Genomic_DNA"/>
</dbReference>
<feature type="region of interest" description="Disordered" evidence="1">
    <location>
        <begin position="1"/>
        <end position="31"/>
    </location>
</feature>
<evidence type="ECO:0008006" key="4">
    <source>
        <dbReference type="Google" id="ProtNLM"/>
    </source>
</evidence>
<organism evidence="2 3">
    <name type="scientific">Cadophora malorum</name>
    <dbReference type="NCBI Taxonomy" id="108018"/>
    <lineage>
        <taxon>Eukaryota</taxon>
        <taxon>Fungi</taxon>
        <taxon>Dikarya</taxon>
        <taxon>Ascomycota</taxon>
        <taxon>Pezizomycotina</taxon>
        <taxon>Leotiomycetes</taxon>
        <taxon>Helotiales</taxon>
        <taxon>Ploettnerulaceae</taxon>
        <taxon>Cadophora</taxon>
    </lineage>
</organism>
<evidence type="ECO:0000256" key="1">
    <source>
        <dbReference type="SAM" id="MobiDB-lite"/>
    </source>
</evidence>
<dbReference type="AlphaFoldDB" id="A0A8H7T539"/>
<gene>
    <name evidence="2" type="ORF">IFR04_014469</name>
</gene>
<keyword evidence="3" id="KW-1185">Reference proteome</keyword>
<protein>
    <recommendedName>
        <fullName evidence="4">Zn(2)-C6 fungal-type domain-containing protein</fullName>
    </recommendedName>
</protein>
<name>A0A8H7T539_9HELO</name>
<proteinExistence type="predicted"/>
<dbReference type="PANTHER" id="PTHR35392:SF3">
    <property type="entry name" value="ZN(2)-C6 FUNGAL-TYPE DOMAIN-CONTAINING PROTEIN"/>
    <property type="match status" value="1"/>
</dbReference>